<dbReference type="AlphaFoldDB" id="A0A7J0BVM3"/>
<feature type="transmembrane region" description="Helical" evidence="1">
    <location>
        <begin position="239"/>
        <end position="263"/>
    </location>
</feature>
<gene>
    <name evidence="2" type="ORF">DSM19430T_19050</name>
</gene>
<keyword evidence="1" id="KW-0472">Membrane</keyword>
<name>A0A7J0BVM3_9BACT</name>
<feature type="transmembrane region" description="Helical" evidence="1">
    <location>
        <begin position="184"/>
        <end position="202"/>
    </location>
</feature>
<proteinExistence type="predicted"/>
<protein>
    <submittedName>
        <fullName evidence="2">Uncharacterized protein</fullName>
    </submittedName>
</protein>
<evidence type="ECO:0000256" key="1">
    <source>
        <dbReference type="SAM" id="Phobius"/>
    </source>
</evidence>
<feature type="transmembrane region" description="Helical" evidence="1">
    <location>
        <begin position="214"/>
        <end position="232"/>
    </location>
</feature>
<feature type="transmembrane region" description="Helical" evidence="1">
    <location>
        <begin position="49"/>
        <end position="75"/>
    </location>
</feature>
<sequence>MLISHAAWENLSLAATEWNGHFSAPDIILMLYLVLYLPAMQRRRTANGLLAMLMVLPLYAILSGAHESVFALSGAAGIPLAPGMPAGLEQTADALFLHTHLLVAAFTLTALVCLLAVLEPSAASHANISQTGQPAVHRTFPAAKPFSLLSGASPRLTLSTMPEADGQAPGNAPVPPATRGAGRAGCIVFLISLFLFWKFVHLPPEYPDDALPELILPSLASLLALLFLGLSFRQPRPFLSLAAMVMTVYALVQACGLLLIGYFEDFLLLNDIYLPFLSPNDTADTQHLVLCALYLLMARRLSTLSRRRAAGGFASGPEQDGQNLP</sequence>
<dbReference type="EMBL" id="BLVP01000008">
    <property type="protein sequence ID" value="GFM37221.1"/>
    <property type="molecule type" value="Genomic_DNA"/>
</dbReference>
<keyword evidence="1" id="KW-0812">Transmembrane</keyword>
<feature type="transmembrane region" description="Helical" evidence="1">
    <location>
        <begin position="95"/>
        <end position="118"/>
    </location>
</feature>
<keyword evidence="3" id="KW-1185">Reference proteome</keyword>
<comment type="caution">
    <text evidence="2">The sequence shown here is derived from an EMBL/GenBank/DDBJ whole genome shotgun (WGS) entry which is preliminary data.</text>
</comment>
<organism evidence="2 3">
    <name type="scientific">Desulfovibrio psychrotolerans</name>
    <dbReference type="NCBI Taxonomy" id="415242"/>
    <lineage>
        <taxon>Bacteria</taxon>
        <taxon>Pseudomonadati</taxon>
        <taxon>Thermodesulfobacteriota</taxon>
        <taxon>Desulfovibrionia</taxon>
        <taxon>Desulfovibrionales</taxon>
        <taxon>Desulfovibrionaceae</taxon>
        <taxon>Desulfovibrio</taxon>
    </lineage>
</organism>
<feature type="transmembrane region" description="Helical" evidence="1">
    <location>
        <begin position="20"/>
        <end position="37"/>
    </location>
</feature>
<dbReference type="Proteomes" id="UP000503820">
    <property type="component" value="Unassembled WGS sequence"/>
</dbReference>
<accession>A0A7J0BVM3</accession>
<dbReference type="RefSeq" id="WP_174409847.1">
    <property type="nucleotide sequence ID" value="NZ_BLVP01000008.1"/>
</dbReference>
<evidence type="ECO:0000313" key="2">
    <source>
        <dbReference type="EMBL" id="GFM37221.1"/>
    </source>
</evidence>
<reference evidence="2 3" key="1">
    <citation type="submission" date="2020-05" db="EMBL/GenBank/DDBJ databases">
        <title>Draft genome sequence of Desulfovibrio psychrotolerans JS1T.</title>
        <authorList>
            <person name="Ueno A."/>
            <person name="Tamazawa S."/>
            <person name="Tamamura S."/>
            <person name="Murakami T."/>
            <person name="Kiyama T."/>
            <person name="Inomata H."/>
            <person name="Amano Y."/>
            <person name="Miyakawa K."/>
            <person name="Tamaki H."/>
            <person name="Naganuma T."/>
            <person name="Kaneko K."/>
        </authorList>
    </citation>
    <scope>NUCLEOTIDE SEQUENCE [LARGE SCALE GENOMIC DNA]</scope>
    <source>
        <strain evidence="2 3">JS1</strain>
    </source>
</reference>
<evidence type="ECO:0000313" key="3">
    <source>
        <dbReference type="Proteomes" id="UP000503820"/>
    </source>
</evidence>
<keyword evidence="1" id="KW-1133">Transmembrane helix</keyword>